<evidence type="ECO:0000313" key="2">
    <source>
        <dbReference type="Proteomes" id="UP000013909"/>
    </source>
</evidence>
<dbReference type="InterPro" id="IPR011991">
    <property type="entry name" value="ArsR-like_HTH"/>
</dbReference>
<dbReference type="OrthoDB" id="9791543at2"/>
<gene>
    <name evidence="1" type="ORF">ADIS_0063</name>
</gene>
<accession>R7ZZH4</accession>
<dbReference type="Pfam" id="PF13412">
    <property type="entry name" value="HTH_24"/>
    <property type="match status" value="1"/>
</dbReference>
<dbReference type="CDD" id="cd00090">
    <property type="entry name" value="HTH_ARSR"/>
    <property type="match status" value="1"/>
</dbReference>
<proteinExistence type="predicted"/>
<comment type="caution">
    <text evidence="1">The sequence shown here is derived from an EMBL/GenBank/DDBJ whole genome shotgun (WGS) entry which is preliminary data.</text>
</comment>
<keyword evidence="2" id="KW-1185">Reference proteome</keyword>
<evidence type="ECO:0000313" key="1">
    <source>
        <dbReference type="EMBL" id="EON79496.1"/>
    </source>
</evidence>
<dbReference type="Gene3D" id="1.10.10.10">
    <property type="entry name" value="Winged helix-like DNA-binding domain superfamily/Winged helix DNA-binding domain"/>
    <property type="match status" value="1"/>
</dbReference>
<dbReference type="EMBL" id="AQHR01000001">
    <property type="protein sequence ID" value="EON79496.1"/>
    <property type="molecule type" value="Genomic_DNA"/>
</dbReference>
<reference evidence="1 2" key="1">
    <citation type="submission" date="2013-02" db="EMBL/GenBank/DDBJ databases">
        <title>A novel strain isolated from Lonar lake, Maharashtra, India.</title>
        <authorList>
            <person name="Singh A."/>
        </authorList>
    </citation>
    <scope>NUCLEOTIDE SEQUENCE [LARGE SCALE GENOMIC DNA]</scope>
    <source>
        <strain evidence="1 2">AK24</strain>
    </source>
</reference>
<dbReference type="AlphaFoldDB" id="R7ZZH4"/>
<name>R7ZZH4_9BACT</name>
<dbReference type="Proteomes" id="UP000013909">
    <property type="component" value="Unassembled WGS sequence"/>
</dbReference>
<organism evidence="1 2">
    <name type="scientific">Lunatimonas lonarensis</name>
    <dbReference type="NCBI Taxonomy" id="1232681"/>
    <lineage>
        <taxon>Bacteria</taxon>
        <taxon>Pseudomonadati</taxon>
        <taxon>Bacteroidota</taxon>
        <taxon>Cytophagia</taxon>
        <taxon>Cytophagales</taxon>
        <taxon>Cyclobacteriaceae</taxon>
    </lineage>
</organism>
<sequence>MIKLQKSGLETQLSSKEKSIYTIIQSRPNIQSGEISEKLAIPAPTVKRILSELLKKGLIEKQGKGRNVSYTVNNSGDTYEIIAEGALNEETVNNVKQWEELKNLYGN</sequence>
<protein>
    <recommendedName>
        <fullName evidence="3">HTH marR-type domain-containing protein</fullName>
    </recommendedName>
</protein>
<dbReference type="InterPro" id="IPR036388">
    <property type="entry name" value="WH-like_DNA-bd_sf"/>
</dbReference>
<dbReference type="SUPFAM" id="SSF46785">
    <property type="entry name" value="Winged helix' DNA-binding domain"/>
    <property type="match status" value="1"/>
</dbReference>
<dbReference type="RefSeq" id="WP_010852218.1">
    <property type="nucleotide sequence ID" value="NZ_AQHR01000001.1"/>
</dbReference>
<evidence type="ECO:0008006" key="3">
    <source>
        <dbReference type="Google" id="ProtNLM"/>
    </source>
</evidence>
<dbReference type="GO" id="GO:0006355">
    <property type="term" value="P:regulation of DNA-templated transcription"/>
    <property type="evidence" value="ECO:0007669"/>
    <property type="project" value="UniProtKB-ARBA"/>
</dbReference>
<dbReference type="InterPro" id="IPR036390">
    <property type="entry name" value="WH_DNA-bd_sf"/>
</dbReference>
<dbReference type="STRING" id="1232681.ADIS_0063"/>